<name>A0ABP0J827_9DINO</name>
<accession>A0ABP0J827</accession>
<keyword evidence="2" id="KW-1185">Reference proteome</keyword>
<organism evidence="1 2">
    <name type="scientific">Durusdinium trenchii</name>
    <dbReference type="NCBI Taxonomy" id="1381693"/>
    <lineage>
        <taxon>Eukaryota</taxon>
        <taxon>Sar</taxon>
        <taxon>Alveolata</taxon>
        <taxon>Dinophyceae</taxon>
        <taxon>Suessiales</taxon>
        <taxon>Symbiodiniaceae</taxon>
        <taxon>Durusdinium</taxon>
    </lineage>
</organism>
<evidence type="ECO:0000313" key="1">
    <source>
        <dbReference type="EMBL" id="CAK9010460.1"/>
    </source>
</evidence>
<sequence length="332" mass="37520">MVGQSPGANMFCLEKPCLEGGLVLSFLELSSIICLWSAVISATGPPLLLACALRKEHWRFLPLWRHWLQDPGSLGLQQLAAALGFAKVLRPMRLGTLELAKLAAQRCRAKFDELLRRRQLYDAELCLAGIFEVSALARAQLSRCLRHSSPWLMPTVVTDEGDWRSRWVEWRSFLGSCPYFWLETNDESFWARAETFGHGDAVEFNTDVSGYELRRLVAFPAPHLRQLFEELCHPEEAEERYTIAVWISSLDITVHIHFPTEHGQPPIRLNCIVLGSELQSMTFMGGMGRLGFDAPKSGEAVVADRSSLMRRAALDAYERLADEAETFHAQHH</sequence>
<protein>
    <submittedName>
        <fullName evidence="1">Sphingomyelinase phosphodiesterase D</fullName>
    </submittedName>
</protein>
<reference evidence="1 2" key="1">
    <citation type="submission" date="2024-02" db="EMBL/GenBank/DDBJ databases">
        <authorList>
            <person name="Chen Y."/>
            <person name="Shah S."/>
            <person name="Dougan E. K."/>
            <person name="Thang M."/>
            <person name="Chan C."/>
        </authorList>
    </citation>
    <scope>NUCLEOTIDE SEQUENCE [LARGE SCALE GENOMIC DNA]</scope>
</reference>
<dbReference type="EMBL" id="CAXAMM010006280">
    <property type="protein sequence ID" value="CAK9010460.1"/>
    <property type="molecule type" value="Genomic_DNA"/>
</dbReference>
<gene>
    <name evidence="1" type="ORF">SCF082_LOCUS10686</name>
</gene>
<dbReference type="Proteomes" id="UP001642464">
    <property type="component" value="Unassembled WGS sequence"/>
</dbReference>
<proteinExistence type="predicted"/>
<comment type="caution">
    <text evidence="1">The sequence shown here is derived from an EMBL/GenBank/DDBJ whole genome shotgun (WGS) entry which is preliminary data.</text>
</comment>
<evidence type="ECO:0000313" key="2">
    <source>
        <dbReference type="Proteomes" id="UP001642464"/>
    </source>
</evidence>